<dbReference type="InterPro" id="IPR001173">
    <property type="entry name" value="Glyco_trans_2-like"/>
</dbReference>
<dbReference type="InterPro" id="IPR029044">
    <property type="entry name" value="Nucleotide-diphossugar_trans"/>
</dbReference>
<protein>
    <submittedName>
        <fullName evidence="2">Glycosyltransferase family 2 protein</fullName>
    </submittedName>
</protein>
<feature type="domain" description="Glycosyltransferase 2-like" evidence="1">
    <location>
        <begin position="9"/>
        <end position="137"/>
    </location>
</feature>
<dbReference type="InterPro" id="IPR050834">
    <property type="entry name" value="Glycosyltransf_2"/>
</dbReference>
<evidence type="ECO:0000313" key="3">
    <source>
        <dbReference type="Proteomes" id="UP000253437"/>
    </source>
</evidence>
<organism evidence="2 3">
    <name type="scientific">Vibrio harveyi</name>
    <name type="common">Beneckea harveyi</name>
    <dbReference type="NCBI Taxonomy" id="669"/>
    <lineage>
        <taxon>Bacteria</taxon>
        <taxon>Pseudomonadati</taxon>
        <taxon>Pseudomonadota</taxon>
        <taxon>Gammaproteobacteria</taxon>
        <taxon>Vibrionales</taxon>
        <taxon>Vibrionaceae</taxon>
        <taxon>Vibrio</taxon>
    </lineage>
</organism>
<gene>
    <name evidence="2" type="ORF">DS957_029500</name>
</gene>
<dbReference type="CDD" id="cd00761">
    <property type="entry name" value="Glyco_tranf_GTA_type"/>
    <property type="match status" value="1"/>
</dbReference>
<comment type="caution">
    <text evidence="2">The sequence shown here is derived from an EMBL/GenBank/DDBJ whole genome shotgun (WGS) entry which is preliminary data.</text>
</comment>
<evidence type="ECO:0000313" key="2">
    <source>
        <dbReference type="EMBL" id="RIV97282.1"/>
    </source>
</evidence>
<dbReference type="PANTHER" id="PTHR43685">
    <property type="entry name" value="GLYCOSYLTRANSFERASE"/>
    <property type="match status" value="1"/>
</dbReference>
<dbReference type="SUPFAM" id="SSF53448">
    <property type="entry name" value="Nucleotide-diphospho-sugar transferases"/>
    <property type="match status" value="1"/>
</dbReference>
<dbReference type="Proteomes" id="UP000253437">
    <property type="component" value="Unassembled WGS sequence"/>
</dbReference>
<dbReference type="GO" id="GO:0016740">
    <property type="term" value="F:transferase activity"/>
    <property type="evidence" value="ECO:0007669"/>
    <property type="project" value="UniProtKB-KW"/>
</dbReference>
<dbReference type="Gene3D" id="3.90.550.10">
    <property type="entry name" value="Spore Coat Polysaccharide Biosynthesis Protein SpsA, Chain A"/>
    <property type="match status" value="1"/>
</dbReference>
<feature type="non-terminal residue" evidence="2">
    <location>
        <position position="230"/>
    </location>
</feature>
<proteinExistence type="predicted"/>
<dbReference type="PANTHER" id="PTHR43685:SF2">
    <property type="entry name" value="GLYCOSYLTRANSFERASE 2-LIKE DOMAIN-CONTAINING PROTEIN"/>
    <property type="match status" value="1"/>
</dbReference>
<dbReference type="AlphaFoldDB" id="A0A8B3DEH3"/>
<reference evidence="2 3" key="1">
    <citation type="submission" date="2018-08" db="EMBL/GenBank/DDBJ databases">
        <title>Vibrio harveyi strains pathogenic to white snook Centropomus viridis Lockington (1877) and potential probiotic bacteria.</title>
        <authorList>
            <person name="Soto-Rodriguez S."/>
            <person name="Gomez-Gil B."/>
            <person name="Lozano-Olvera R."/>
        </authorList>
    </citation>
    <scope>NUCLEOTIDE SEQUENCE [LARGE SCALE GENOMIC DNA]</scope>
    <source>
        <strain evidence="2 3">CAIM 1508</strain>
    </source>
</reference>
<evidence type="ECO:0000259" key="1">
    <source>
        <dbReference type="Pfam" id="PF00535"/>
    </source>
</evidence>
<accession>A0A8B3DEH3</accession>
<dbReference type="Pfam" id="PF00535">
    <property type="entry name" value="Glycos_transf_2"/>
    <property type="match status" value="1"/>
</dbReference>
<sequence>MQNNNDLVSIITPFKNSIKYFQETYDSVMSQSYDKFEWFIIDDGSDTDQYSALLNLCKDARVKVLENNEEAGAGGARNTGLKHVSGKFITFIDSDDMWDKDFILNSISFINENEVNSCFSGYKRYLENKSQFMSSFFPSKIVSSENILRGCDISCLTFFGLSEYLKEDVKFGNYRARNDLYFFYRYLFNSGDSHPNKSILATYRIGKKSISSNKIKLIKYQYILNRDVAN</sequence>
<name>A0A8B3DEH3_VIBHA</name>
<keyword evidence="2" id="KW-0808">Transferase</keyword>
<dbReference type="RefSeq" id="WP_147422165.1">
    <property type="nucleotide sequence ID" value="NZ_QOUW02000348.1"/>
</dbReference>
<dbReference type="EMBL" id="QOUW02000348">
    <property type="protein sequence ID" value="RIV97282.1"/>
    <property type="molecule type" value="Genomic_DNA"/>
</dbReference>